<dbReference type="SMART" id="SM00744">
    <property type="entry name" value="RINGv"/>
    <property type="match status" value="1"/>
</dbReference>
<keyword evidence="8" id="KW-0812">Transmembrane</keyword>
<comment type="subcellular location">
    <subcellularLocation>
        <location evidence="1">Endomembrane system</location>
        <topology evidence="1">Multi-pass membrane protein</topology>
    </subcellularLocation>
    <subcellularLocation>
        <location evidence="2">Endosome</location>
    </subcellularLocation>
    <subcellularLocation>
        <location evidence="3">Lysosome membrane</location>
    </subcellularLocation>
</comment>
<dbReference type="Gene3D" id="3.30.40.10">
    <property type="entry name" value="Zinc/RING finger domain, C3HC4 (zinc finger)"/>
    <property type="match status" value="1"/>
</dbReference>
<keyword evidence="8" id="KW-0472">Membrane</keyword>
<evidence type="ECO:0000256" key="4">
    <source>
        <dbReference type="ARBA" id="ARBA00022723"/>
    </source>
</evidence>
<evidence type="ECO:0000256" key="3">
    <source>
        <dbReference type="ARBA" id="ARBA00004656"/>
    </source>
</evidence>
<feature type="transmembrane region" description="Helical" evidence="8">
    <location>
        <begin position="161"/>
        <end position="183"/>
    </location>
</feature>
<protein>
    <recommendedName>
        <fullName evidence="9">RING-CH-type domain-containing protein</fullName>
    </recommendedName>
</protein>
<dbReference type="PROSITE" id="PS51292">
    <property type="entry name" value="ZF_RING_CH"/>
    <property type="match status" value="1"/>
</dbReference>
<keyword evidence="5" id="KW-0863">Zinc-finger</keyword>
<evidence type="ECO:0000313" key="11">
    <source>
        <dbReference type="Proteomes" id="UP001642540"/>
    </source>
</evidence>
<keyword evidence="8" id="KW-1133">Transmembrane helix</keyword>
<dbReference type="InterPro" id="IPR013083">
    <property type="entry name" value="Znf_RING/FYVE/PHD"/>
</dbReference>
<evidence type="ECO:0000256" key="5">
    <source>
        <dbReference type="ARBA" id="ARBA00022771"/>
    </source>
</evidence>
<evidence type="ECO:0000256" key="8">
    <source>
        <dbReference type="SAM" id="Phobius"/>
    </source>
</evidence>
<keyword evidence="7" id="KW-0391">Immunity</keyword>
<dbReference type="Pfam" id="PF12906">
    <property type="entry name" value="RINGv"/>
    <property type="match status" value="1"/>
</dbReference>
<dbReference type="Proteomes" id="UP001642540">
    <property type="component" value="Unassembled WGS sequence"/>
</dbReference>
<feature type="transmembrane region" description="Helical" evidence="8">
    <location>
        <begin position="203"/>
        <end position="221"/>
    </location>
</feature>
<organism evidence="10 11">
    <name type="scientific">Orchesella dallaii</name>
    <dbReference type="NCBI Taxonomy" id="48710"/>
    <lineage>
        <taxon>Eukaryota</taxon>
        <taxon>Metazoa</taxon>
        <taxon>Ecdysozoa</taxon>
        <taxon>Arthropoda</taxon>
        <taxon>Hexapoda</taxon>
        <taxon>Collembola</taxon>
        <taxon>Entomobryomorpha</taxon>
        <taxon>Entomobryoidea</taxon>
        <taxon>Orchesellidae</taxon>
        <taxon>Orchesellinae</taxon>
        <taxon>Orchesella</taxon>
    </lineage>
</organism>
<gene>
    <name evidence="10" type="ORF">ODALV1_LOCUS16129</name>
</gene>
<evidence type="ECO:0000313" key="10">
    <source>
        <dbReference type="EMBL" id="CAL8113690.1"/>
    </source>
</evidence>
<dbReference type="EMBL" id="CAXLJM020000049">
    <property type="protein sequence ID" value="CAL8113690.1"/>
    <property type="molecule type" value="Genomic_DNA"/>
</dbReference>
<evidence type="ECO:0000256" key="1">
    <source>
        <dbReference type="ARBA" id="ARBA00004127"/>
    </source>
</evidence>
<keyword evidence="11" id="KW-1185">Reference proteome</keyword>
<comment type="caution">
    <text evidence="10">The sequence shown here is derived from an EMBL/GenBank/DDBJ whole genome shotgun (WGS) entry which is preliminary data.</text>
</comment>
<name>A0ABP1QYD6_9HEXA</name>
<proteinExistence type="predicted"/>
<evidence type="ECO:0000256" key="6">
    <source>
        <dbReference type="ARBA" id="ARBA00022833"/>
    </source>
</evidence>
<dbReference type="SUPFAM" id="SSF57850">
    <property type="entry name" value="RING/U-box"/>
    <property type="match status" value="1"/>
</dbReference>
<accession>A0ABP1QYD6</accession>
<keyword evidence="4" id="KW-0479">Metal-binding</keyword>
<evidence type="ECO:0000256" key="7">
    <source>
        <dbReference type="ARBA" id="ARBA00022859"/>
    </source>
</evidence>
<sequence length="262" mass="29373">MTSMEGTSGDNSSQLESPVSRVVSPVITVSRCEETPDHVFHELHFSDVCRICHCGPNTLATPTPQTLTPVCSPKHIGNVPSITVNIPSCSKKPPPDYNLISPCVCSGSLKYVHQCCLQHWIRASNNTACELCKHPYDLRSQYKPIWSWESLPMSPGEKKRILCSALFHCVALACVIWSLYVLIDRTVEELTHSDLEWQFWTKIIVEAIGCLGAGILTYVWGKSYVSLIIKWVAFNKSFVILGRDHDIPPINTQPELIQLIKR</sequence>
<evidence type="ECO:0000256" key="2">
    <source>
        <dbReference type="ARBA" id="ARBA00004177"/>
    </source>
</evidence>
<feature type="domain" description="RING-CH-type" evidence="9">
    <location>
        <begin position="41"/>
        <end position="139"/>
    </location>
</feature>
<dbReference type="PANTHER" id="PTHR45981">
    <property type="entry name" value="LD02310P"/>
    <property type="match status" value="1"/>
</dbReference>
<reference evidence="10 11" key="1">
    <citation type="submission" date="2024-08" db="EMBL/GenBank/DDBJ databases">
        <authorList>
            <person name="Cucini C."/>
            <person name="Frati F."/>
        </authorList>
    </citation>
    <scope>NUCLEOTIDE SEQUENCE [LARGE SCALE GENOMIC DNA]</scope>
</reference>
<keyword evidence="6" id="KW-0862">Zinc</keyword>
<dbReference type="InterPro" id="IPR011016">
    <property type="entry name" value="Znf_RING-CH"/>
</dbReference>
<evidence type="ECO:0000259" key="9">
    <source>
        <dbReference type="PROSITE" id="PS51292"/>
    </source>
</evidence>